<dbReference type="OrthoDB" id="191139at2759"/>
<dbReference type="GeneID" id="63804399"/>
<accession>A0A1Y1W5Z6</accession>
<evidence type="ECO:0000256" key="1">
    <source>
        <dbReference type="ARBA" id="ARBA00023002"/>
    </source>
</evidence>
<evidence type="ECO:0000313" key="2">
    <source>
        <dbReference type="EMBL" id="ORX68951.1"/>
    </source>
</evidence>
<dbReference type="Pfam" id="PF00106">
    <property type="entry name" value="adh_short"/>
    <property type="match status" value="1"/>
</dbReference>
<protein>
    <submittedName>
        <fullName evidence="2">NAD(P)-binding protein</fullName>
    </submittedName>
</protein>
<dbReference type="Proteomes" id="UP000193922">
    <property type="component" value="Unassembled WGS sequence"/>
</dbReference>
<dbReference type="PRINTS" id="PR00081">
    <property type="entry name" value="GDHRDH"/>
</dbReference>
<sequence length="350" mass="38766">MFLTTFFNALVYWTCRLLMRAGPFQVFGNLVASFIDFCYATLYKIVTNSHKETEKLVVAAIKNGTGKGKVAIITGANSGIGYDTAKALGRVGYHTILACRNMELGEKALNSLIEETDLDNFELMALDLASFESIHKFVEQFKERHDSLHLLINNGGVCMCPYMTTAEGIELQFGTNYIGHFVLTDALLDVMKRSSPAKIINLSSLGSYMNAGIDKELVADKSRYDKSRAYYNSKLALTMSAATLARKLEGTGITANSINPGYVATNIFQHVGLSAKIQNMLFTNTVMGSLTTLAAVLDQQYNDTTGQYFVRCQPTYSHPSANSIKEQDDLWEFTEKLVAKHSDQRSYGTF</sequence>
<dbReference type="Gene3D" id="3.40.50.720">
    <property type="entry name" value="NAD(P)-binding Rossmann-like Domain"/>
    <property type="match status" value="1"/>
</dbReference>
<reference evidence="2 3" key="1">
    <citation type="submission" date="2016-07" db="EMBL/GenBank/DDBJ databases">
        <title>Pervasive Adenine N6-methylation of Active Genes in Fungi.</title>
        <authorList>
            <consortium name="DOE Joint Genome Institute"/>
            <person name="Mondo S.J."/>
            <person name="Dannebaum R.O."/>
            <person name="Kuo R.C."/>
            <person name="Labutti K."/>
            <person name="Haridas S."/>
            <person name="Kuo A."/>
            <person name="Salamov A."/>
            <person name="Ahrendt S.R."/>
            <person name="Lipzen A."/>
            <person name="Sullivan W."/>
            <person name="Andreopoulos W.B."/>
            <person name="Clum A."/>
            <person name="Lindquist E."/>
            <person name="Daum C."/>
            <person name="Ramamoorthy G.K."/>
            <person name="Gryganskyi A."/>
            <person name="Culley D."/>
            <person name="Magnuson J.K."/>
            <person name="James T.Y."/>
            <person name="O'Malley M.A."/>
            <person name="Stajich J.E."/>
            <person name="Spatafora J.W."/>
            <person name="Visel A."/>
            <person name="Grigoriev I.V."/>
        </authorList>
    </citation>
    <scope>NUCLEOTIDE SEQUENCE [LARGE SCALE GENOMIC DNA]</scope>
    <source>
        <strain evidence="2 3">ATCC 12442</strain>
    </source>
</reference>
<dbReference type="InterPro" id="IPR036291">
    <property type="entry name" value="NAD(P)-bd_dom_sf"/>
</dbReference>
<keyword evidence="1" id="KW-0560">Oxidoreductase</keyword>
<gene>
    <name evidence="2" type="ORF">DL89DRAFT_267998</name>
</gene>
<comment type="caution">
    <text evidence="2">The sequence shown here is derived from an EMBL/GenBank/DDBJ whole genome shotgun (WGS) entry which is preliminary data.</text>
</comment>
<dbReference type="GO" id="GO:0016491">
    <property type="term" value="F:oxidoreductase activity"/>
    <property type="evidence" value="ECO:0007669"/>
    <property type="project" value="UniProtKB-KW"/>
</dbReference>
<name>A0A1Y1W5Z6_9FUNG</name>
<organism evidence="2 3">
    <name type="scientific">Linderina pennispora</name>
    <dbReference type="NCBI Taxonomy" id="61395"/>
    <lineage>
        <taxon>Eukaryota</taxon>
        <taxon>Fungi</taxon>
        <taxon>Fungi incertae sedis</taxon>
        <taxon>Zoopagomycota</taxon>
        <taxon>Kickxellomycotina</taxon>
        <taxon>Kickxellomycetes</taxon>
        <taxon>Kickxellales</taxon>
        <taxon>Kickxellaceae</taxon>
        <taxon>Linderina</taxon>
    </lineage>
</organism>
<dbReference type="PANTHER" id="PTHR43157:SF31">
    <property type="entry name" value="PHOSPHATIDYLINOSITOL-GLYCAN BIOSYNTHESIS CLASS F PROTEIN"/>
    <property type="match status" value="1"/>
</dbReference>
<dbReference type="InterPro" id="IPR002347">
    <property type="entry name" value="SDR_fam"/>
</dbReference>
<dbReference type="RefSeq" id="XP_040742683.1">
    <property type="nucleotide sequence ID" value="XM_040887751.1"/>
</dbReference>
<keyword evidence="3" id="KW-1185">Reference proteome</keyword>
<dbReference type="SUPFAM" id="SSF51735">
    <property type="entry name" value="NAD(P)-binding Rossmann-fold domains"/>
    <property type="match status" value="1"/>
</dbReference>
<dbReference type="PANTHER" id="PTHR43157">
    <property type="entry name" value="PHOSPHATIDYLINOSITOL-GLYCAN BIOSYNTHESIS CLASS F PROTEIN-RELATED"/>
    <property type="match status" value="1"/>
</dbReference>
<proteinExistence type="predicted"/>
<dbReference type="EMBL" id="MCFD01000008">
    <property type="protein sequence ID" value="ORX68951.1"/>
    <property type="molecule type" value="Genomic_DNA"/>
</dbReference>
<dbReference type="STRING" id="61395.A0A1Y1W5Z6"/>
<evidence type="ECO:0000313" key="3">
    <source>
        <dbReference type="Proteomes" id="UP000193922"/>
    </source>
</evidence>
<dbReference type="CDD" id="cd05327">
    <property type="entry name" value="retinol-DH_like_SDR_c_like"/>
    <property type="match status" value="1"/>
</dbReference>
<dbReference type="AlphaFoldDB" id="A0A1Y1W5Z6"/>